<gene>
    <name evidence="2" type="ORF">B296_00039569</name>
</gene>
<evidence type="ECO:0000256" key="1">
    <source>
        <dbReference type="SAM" id="MobiDB-lite"/>
    </source>
</evidence>
<proteinExistence type="predicted"/>
<dbReference type="Proteomes" id="UP000287651">
    <property type="component" value="Unassembled WGS sequence"/>
</dbReference>
<comment type="caution">
    <text evidence="2">The sequence shown here is derived from an EMBL/GenBank/DDBJ whole genome shotgun (WGS) entry which is preliminary data.</text>
</comment>
<name>A0A426ZSY6_ENSVE</name>
<feature type="compositionally biased region" description="Polar residues" evidence="1">
    <location>
        <begin position="80"/>
        <end position="91"/>
    </location>
</feature>
<accession>A0A426ZSY6</accession>
<feature type="region of interest" description="Disordered" evidence="1">
    <location>
        <begin position="63"/>
        <end position="91"/>
    </location>
</feature>
<evidence type="ECO:0000313" key="2">
    <source>
        <dbReference type="EMBL" id="RRT67133.1"/>
    </source>
</evidence>
<feature type="compositionally biased region" description="Basic and acidic residues" evidence="1">
    <location>
        <begin position="69"/>
        <end position="79"/>
    </location>
</feature>
<dbReference type="EMBL" id="AMZH03005153">
    <property type="protein sequence ID" value="RRT67133.1"/>
    <property type="molecule type" value="Genomic_DNA"/>
</dbReference>
<evidence type="ECO:0000313" key="3">
    <source>
        <dbReference type="Proteomes" id="UP000287651"/>
    </source>
</evidence>
<reference evidence="2 3" key="1">
    <citation type="journal article" date="2014" name="Agronomy (Basel)">
        <title>A Draft Genome Sequence for Ensete ventricosum, the Drought-Tolerant Tree Against Hunger.</title>
        <authorList>
            <person name="Harrison J."/>
            <person name="Moore K.A."/>
            <person name="Paszkiewicz K."/>
            <person name="Jones T."/>
            <person name="Grant M."/>
            <person name="Ambacheew D."/>
            <person name="Muzemil S."/>
            <person name="Studholme D.J."/>
        </authorList>
    </citation>
    <scope>NUCLEOTIDE SEQUENCE [LARGE SCALE GENOMIC DNA]</scope>
</reference>
<organism evidence="2 3">
    <name type="scientific">Ensete ventricosum</name>
    <name type="common">Abyssinian banana</name>
    <name type="synonym">Musa ensete</name>
    <dbReference type="NCBI Taxonomy" id="4639"/>
    <lineage>
        <taxon>Eukaryota</taxon>
        <taxon>Viridiplantae</taxon>
        <taxon>Streptophyta</taxon>
        <taxon>Embryophyta</taxon>
        <taxon>Tracheophyta</taxon>
        <taxon>Spermatophyta</taxon>
        <taxon>Magnoliopsida</taxon>
        <taxon>Liliopsida</taxon>
        <taxon>Zingiberales</taxon>
        <taxon>Musaceae</taxon>
        <taxon>Ensete</taxon>
    </lineage>
</organism>
<sequence length="121" mass="12981">MPKRPAVTKHYLPLHSFPFPTYTTDVSLPASWLDGVMVRHAGPAGGMALISSKVGGRRSRWSIGVGPREVQDSKQRPPDSNDTSSSCPKTRVTNVAGAWEIQVTYGPSISPSQAGLDYNAS</sequence>
<dbReference type="AlphaFoldDB" id="A0A426ZSY6"/>
<protein>
    <submittedName>
        <fullName evidence="2">Uncharacterized protein</fullName>
    </submittedName>
</protein>